<organism evidence="2 3">
    <name type="scientific">Steinernema carpocapsae</name>
    <name type="common">Entomopathogenic nematode</name>
    <dbReference type="NCBI Taxonomy" id="34508"/>
    <lineage>
        <taxon>Eukaryota</taxon>
        <taxon>Metazoa</taxon>
        <taxon>Ecdysozoa</taxon>
        <taxon>Nematoda</taxon>
        <taxon>Chromadorea</taxon>
        <taxon>Rhabditida</taxon>
        <taxon>Tylenchina</taxon>
        <taxon>Panagrolaimomorpha</taxon>
        <taxon>Strongyloidoidea</taxon>
        <taxon>Steinernematidae</taxon>
        <taxon>Steinernema</taxon>
    </lineage>
</organism>
<keyword evidence="1" id="KW-1133">Transmembrane helix</keyword>
<evidence type="ECO:0000256" key="1">
    <source>
        <dbReference type="SAM" id="Phobius"/>
    </source>
</evidence>
<keyword evidence="1" id="KW-0812">Transmembrane</keyword>
<feature type="transmembrane region" description="Helical" evidence="1">
    <location>
        <begin position="12"/>
        <end position="34"/>
    </location>
</feature>
<keyword evidence="1" id="KW-0472">Membrane</keyword>
<feature type="transmembrane region" description="Helical" evidence="1">
    <location>
        <begin position="243"/>
        <end position="262"/>
    </location>
</feature>
<keyword evidence="3" id="KW-1185">Reference proteome</keyword>
<dbReference type="SUPFAM" id="SSF81321">
    <property type="entry name" value="Family A G protein-coupled receptor-like"/>
    <property type="match status" value="1"/>
</dbReference>
<dbReference type="AlphaFoldDB" id="A0A4V5ZYA9"/>
<evidence type="ECO:0008006" key="4">
    <source>
        <dbReference type="Google" id="ProtNLM"/>
    </source>
</evidence>
<feature type="transmembrane region" description="Helical" evidence="1">
    <location>
        <begin position="79"/>
        <end position="101"/>
    </location>
</feature>
<accession>A0A4V5ZYA9</accession>
<protein>
    <recommendedName>
        <fullName evidence="4">Serpentine receptor class gamma</fullName>
    </recommendedName>
</protein>
<reference evidence="2 3" key="2">
    <citation type="journal article" date="2019" name="G3 (Bethesda)">
        <title>Hybrid Assembly of the Genome of the Entomopathogenic Nematode Steinernema carpocapsae Identifies the X-Chromosome.</title>
        <authorList>
            <person name="Serra L."/>
            <person name="Macchietto M."/>
            <person name="Macias-Munoz A."/>
            <person name="McGill C.J."/>
            <person name="Rodriguez I.M."/>
            <person name="Rodriguez B."/>
            <person name="Murad R."/>
            <person name="Mortazavi A."/>
        </authorList>
    </citation>
    <scope>NUCLEOTIDE SEQUENCE [LARGE SCALE GENOMIC DNA]</scope>
    <source>
        <strain evidence="2 3">ALL</strain>
    </source>
</reference>
<feature type="transmembrane region" description="Helical" evidence="1">
    <location>
        <begin position="121"/>
        <end position="144"/>
    </location>
</feature>
<proteinExistence type="predicted"/>
<comment type="caution">
    <text evidence="2">The sequence shown here is derived from an EMBL/GenBank/DDBJ whole genome shotgun (WGS) entry which is preliminary data.</text>
</comment>
<dbReference type="Proteomes" id="UP000298663">
    <property type="component" value="Unassembled WGS sequence"/>
</dbReference>
<evidence type="ECO:0000313" key="2">
    <source>
        <dbReference type="EMBL" id="TKR62995.1"/>
    </source>
</evidence>
<dbReference type="EMBL" id="AZBU02000010">
    <property type="protein sequence ID" value="TKR62995.1"/>
    <property type="molecule type" value="Genomic_DNA"/>
</dbReference>
<evidence type="ECO:0000313" key="3">
    <source>
        <dbReference type="Proteomes" id="UP000298663"/>
    </source>
</evidence>
<feature type="transmembrane region" description="Helical" evidence="1">
    <location>
        <begin position="210"/>
        <end position="231"/>
    </location>
</feature>
<reference evidence="2 3" key="1">
    <citation type="journal article" date="2015" name="Genome Biol.">
        <title>Comparative genomics of Steinernema reveals deeply conserved gene regulatory networks.</title>
        <authorList>
            <person name="Dillman A.R."/>
            <person name="Macchietto M."/>
            <person name="Porter C.F."/>
            <person name="Rogers A."/>
            <person name="Williams B."/>
            <person name="Antoshechkin I."/>
            <person name="Lee M.M."/>
            <person name="Goodwin Z."/>
            <person name="Lu X."/>
            <person name="Lewis E.E."/>
            <person name="Goodrich-Blair H."/>
            <person name="Stock S.P."/>
            <person name="Adams B.J."/>
            <person name="Sternberg P.W."/>
            <person name="Mortazavi A."/>
        </authorList>
    </citation>
    <scope>NUCLEOTIDE SEQUENCE [LARGE SCALE GENOMIC DNA]</scope>
    <source>
        <strain evidence="2 3">ALL</strain>
    </source>
</reference>
<sequence length="309" mass="35307">MEQESIVSQKIVGVTYMSLVLVAMPVYLRILYIFASRNSYRTLECYRIMIHIGIIQCAMGPGIFFFGLMQVLNYDFLDIGMYTIRITSAAIKMEAVMSLVLAKNRLKFIFKLPIPTWFHKLVLAIVWLVGIGNYVIVSSPLAGYVATPGHYSTHYDMTKPYSYLVQQIGAYITLASYVSALIIYTLITTHFIQLRLKTGDHVHFKKEGHILLYAIIHFVIKFTLEIVFNYAHLPDIPMVDYPLFVGYVFQNLIVSPLLYLLLNGNLRKDFITLEKKSQISTVFTTIVMRDRSIAFRANAISTSSRMPVP</sequence>
<feature type="transmembrane region" description="Helical" evidence="1">
    <location>
        <begin position="46"/>
        <end position="67"/>
    </location>
</feature>
<name>A0A4V5ZYA9_STECR</name>
<gene>
    <name evidence="2" type="ORF">L596_026884</name>
</gene>
<feature type="transmembrane region" description="Helical" evidence="1">
    <location>
        <begin position="164"/>
        <end position="189"/>
    </location>
</feature>